<sequence length="279" mass="32871">MFKTIENYKGNMRFNKPYEEISKLLQKIADIGYNEHFYWGRLDWGMAQNALFRKENGEPVGVVMYDTSFDDRRYILRSTSDENLLEQMIGYVMKTDINTVVIKANLSDIMLCKLLENEGFKIRHSQSVLEIDLSHNLSFQFQEGFHLNDPDSKIDAWQWRLVIYHSFDNEEIPQEPGRGDGKVFAIKGKEYAAHCGFWYNGGNTAYIEPVATFPEYRRKGLGRAVVYETVNCAREFHFFCRLLARFRKEKSLMKLYQVRKEDVEFSSYGERPYIESLFL</sequence>
<dbReference type="CDD" id="cd04301">
    <property type="entry name" value="NAT_SF"/>
    <property type="match status" value="1"/>
</dbReference>
<evidence type="ECO:0000313" key="2">
    <source>
        <dbReference type="EMBL" id="KAK8840603.1"/>
    </source>
</evidence>
<name>A0ABR2H427_9EUKA</name>
<dbReference type="InterPro" id="IPR016181">
    <property type="entry name" value="Acyl_CoA_acyltransferase"/>
</dbReference>
<accession>A0ABR2H427</accession>
<dbReference type="InterPro" id="IPR000182">
    <property type="entry name" value="GNAT_dom"/>
</dbReference>
<organism evidence="2 3">
    <name type="scientific">Tritrichomonas musculus</name>
    <dbReference type="NCBI Taxonomy" id="1915356"/>
    <lineage>
        <taxon>Eukaryota</taxon>
        <taxon>Metamonada</taxon>
        <taxon>Parabasalia</taxon>
        <taxon>Tritrichomonadida</taxon>
        <taxon>Tritrichomonadidae</taxon>
        <taxon>Tritrichomonas</taxon>
    </lineage>
</organism>
<gene>
    <name evidence="2" type="ORF">M9Y10_030375</name>
</gene>
<dbReference type="PROSITE" id="PS51186">
    <property type="entry name" value="GNAT"/>
    <property type="match status" value="1"/>
</dbReference>
<comment type="caution">
    <text evidence="2">The sequence shown here is derived from an EMBL/GenBank/DDBJ whole genome shotgun (WGS) entry which is preliminary data.</text>
</comment>
<proteinExistence type="predicted"/>
<dbReference type="Pfam" id="PF00583">
    <property type="entry name" value="Acetyltransf_1"/>
    <property type="match status" value="1"/>
</dbReference>
<dbReference type="Proteomes" id="UP001470230">
    <property type="component" value="Unassembled WGS sequence"/>
</dbReference>
<dbReference type="SUPFAM" id="SSF55729">
    <property type="entry name" value="Acyl-CoA N-acyltransferases (Nat)"/>
    <property type="match status" value="1"/>
</dbReference>
<dbReference type="Gene3D" id="3.40.630.30">
    <property type="match status" value="1"/>
</dbReference>
<dbReference type="EMBL" id="JAPFFF010000044">
    <property type="protein sequence ID" value="KAK8840603.1"/>
    <property type="molecule type" value="Genomic_DNA"/>
</dbReference>
<protein>
    <recommendedName>
        <fullName evidence="1">N-acetyltransferase domain-containing protein</fullName>
    </recommendedName>
</protein>
<evidence type="ECO:0000259" key="1">
    <source>
        <dbReference type="PROSITE" id="PS51186"/>
    </source>
</evidence>
<feature type="domain" description="N-acetyltransferase" evidence="1">
    <location>
        <begin position="143"/>
        <end position="279"/>
    </location>
</feature>
<reference evidence="2 3" key="1">
    <citation type="submission" date="2024-04" db="EMBL/GenBank/DDBJ databases">
        <title>Tritrichomonas musculus Genome.</title>
        <authorList>
            <person name="Alves-Ferreira E."/>
            <person name="Grigg M."/>
            <person name="Lorenzi H."/>
            <person name="Galac M."/>
        </authorList>
    </citation>
    <scope>NUCLEOTIDE SEQUENCE [LARGE SCALE GENOMIC DNA]</scope>
    <source>
        <strain evidence="2 3">EAF2021</strain>
    </source>
</reference>
<keyword evidence="3" id="KW-1185">Reference proteome</keyword>
<evidence type="ECO:0000313" key="3">
    <source>
        <dbReference type="Proteomes" id="UP001470230"/>
    </source>
</evidence>